<protein>
    <submittedName>
        <fullName evidence="1">Uncharacterized protein</fullName>
    </submittedName>
</protein>
<comment type="caution">
    <text evidence="1">The sequence shown here is derived from an EMBL/GenBank/DDBJ whole genome shotgun (WGS) entry which is preliminary data.</text>
</comment>
<dbReference type="Proteomes" id="UP001064489">
    <property type="component" value="Chromosome 5"/>
</dbReference>
<evidence type="ECO:0000313" key="2">
    <source>
        <dbReference type="Proteomes" id="UP001064489"/>
    </source>
</evidence>
<dbReference type="EMBL" id="JAJSOW010000102">
    <property type="protein sequence ID" value="KAI9178168.1"/>
    <property type="molecule type" value="Genomic_DNA"/>
</dbReference>
<proteinExistence type="predicted"/>
<keyword evidence="2" id="KW-1185">Reference proteome</keyword>
<name>A0AAD5NSU6_ACENE</name>
<reference evidence="1" key="1">
    <citation type="journal article" date="2022" name="Plant J.">
        <title>Strategies of tolerance reflected in two North American maple genomes.</title>
        <authorList>
            <person name="McEvoy S.L."/>
            <person name="Sezen U.U."/>
            <person name="Trouern-Trend A."/>
            <person name="McMahon S.M."/>
            <person name="Schaberg P.G."/>
            <person name="Yang J."/>
            <person name="Wegrzyn J.L."/>
            <person name="Swenson N.G."/>
        </authorList>
    </citation>
    <scope>NUCLEOTIDE SEQUENCE</scope>
    <source>
        <strain evidence="1">91603</strain>
    </source>
</reference>
<dbReference type="AlphaFoldDB" id="A0AAD5NSU6"/>
<organism evidence="1 2">
    <name type="scientific">Acer negundo</name>
    <name type="common">Box elder</name>
    <dbReference type="NCBI Taxonomy" id="4023"/>
    <lineage>
        <taxon>Eukaryota</taxon>
        <taxon>Viridiplantae</taxon>
        <taxon>Streptophyta</taxon>
        <taxon>Embryophyta</taxon>
        <taxon>Tracheophyta</taxon>
        <taxon>Spermatophyta</taxon>
        <taxon>Magnoliopsida</taxon>
        <taxon>eudicotyledons</taxon>
        <taxon>Gunneridae</taxon>
        <taxon>Pentapetalae</taxon>
        <taxon>rosids</taxon>
        <taxon>malvids</taxon>
        <taxon>Sapindales</taxon>
        <taxon>Sapindaceae</taxon>
        <taxon>Hippocastanoideae</taxon>
        <taxon>Acereae</taxon>
        <taxon>Acer</taxon>
    </lineage>
</organism>
<reference evidence="1" key="2">
    <citation type="submission" date="2023-02" db="EMBL/GenBank/DDBJ databases">
        <authorList>
            <person name="Swenson N.G."/>
            <person name="Wegrzyn J.L."/>
            <person name="Mcevoy S.L."/>
        </authorList>
    </citation>
    <scope>NUCLEOTIDE SEQUENCE</scope>
    <source>
        <strain evidence="1">91603</strain>
        <tissue evidence="1">Leaf</tissue>
    </source>
</reference>
<accession>A0AAD5NSU6</accession>
<sequence length="209" mass="23958">MTPPLSKKRFQVFDFDEEDEHIENTSAKLLCKFGIHKRKNRKPAPTIDKYSFLECFARCNKSQQNEISNEPIDVDEEVVEGAKLRQIEFSNEPIDVDVGVSRGSKSQQIEISNELIDVDNGVAQRSKTQQKEITEKFMNNDNVGKGNQTPREHDAFREVEKFMNNDNVGKGNQTPREHDDFREVDGWDAVLPSNSLDYEVALMLLPINL</sequence>
<evidence type="ECO:0000313" key="1">
    <source>
        <dbReference type="EMBL" id="KAI9178168.1"/>
    </source>
</evidence>
<gene>
    <name evidence="1" type="ORF">LWI28_023495</name>
</gene>